<dbReference type="GO" id="GO:0015271">
    <property type="term" value="F:outward rectifier potassium channel activity"/>
    <property type="evidence" value="ECO:0007669"/>
    <property type="project" value="TreeGrafter"/>
</dbReference>
<reference evidence="11" key="1">
    <citation type="submission" date="2021-01" db="UniProtKB">
        <authorList>
            <consortium name="EnsemblMetazoa"/>
        </authorList>
    </citation>
    <scope>IDENTIFICATION</scope>
</reference>
<evidence type="ECO:0000256" key="3">
    <source>
        <dbReference type="ARBA" id="ARBA00022692"/>
    </source>
</evidence>
<comment type="subcellular location">
    <subcellularLocation>
        <location evidence="1">Membrane</location>
        <topology evidence="1">Multi-pass membrane protein</topology>
    </subcellularLocation>
</comment>
<keyword evidence="5 8" id="KW-0406">Ion transport</keyword>
<dbReference type="SUPFAM" id="SSF81324">
    <property type="entry name" value="Voltage-gated potassium channels"/>
    <property type="match status" value="2"/>
</dbReference>
<dbReference type="PANTHER" id="PTHR11003:SF345">
    <property type="entry name" value="TWIK FAMILY OF POTASSIUM CHANNELS PROTEIN 18"/>
    <property type="match status" value="1"/>
</dbReference>
<evidence type="ECO:0000256" key="8">
    <source>
        <dbReference type="RuleBase" id="RU003857"/>
    </source>
</evidence>
<keyword evidence="3 8" id="KW-0812">Transmembrane</keyword>
<dbReference type="PANTHER" id="PTHR11003">
    <property type="entry name" value="POTASSIUM CHANNEL, SUBFAMILY K"/>
    <property type="match status" value="1"/>
</dbReference>
<evidence type="ECO:0000256" key="2">
    <source>
        <dbReference type="ARBA" id="ARBA00022448"/>
    </source>
</evidence>
<evidence type="ECO:0000259" key="10">
    <source>
        <dbReference type="Pfam" id="PF07885"/>
    </source>
</evidence>
<evidence type="ECO:0000256" key="5">
    <source>
        <dbReference type="ARBA" id="ARBA00023065"/>
    </source>
</evidence>
<dbReference type="OrthoDB" id="5970010at2759"/>
<evidence type="ECO:0000313" key="11">
    <source>
        <dbReference type="EnsemblMetazoa" id="CLYHEMP001440.1"/>
    </source>
</evidence>
<keyword evidence="7 8" id="KW-0407">Ion channel</keyword>
<feature type="transmembrane region" description="Helical" evidence="9">
    <location>
        <begin position="20"/>
        <end position="45"/>
    </location>
</feature>
<evidence type="ECO:0000313" key="12">
    <source>
        <dbReference type="Proteomes" id="UP000594262"/>
    </source>
</evidence>
<accession>A0A7M5V2S8</accession>
<keyword evidence="6 9" id="KW-0472">Membrane</keyword>
<feature type="transmembrane region" description="Helical" evidence="9">
    <location>
        <begin position="151"/>
        <end position="180"/>
    </location>
</feature>
<keyword evidence="2 8" id="KW-0813">Transport</keyword>
<evidence type="ECO:0000256" key="1">
    <source>
        <dbReference type="ARBA" id="ARBA00004141"/>
    </source>
</evidence>
<sequence length="318" mass="36458">MIIENIPQAKKKLIKEIKKILKRFLIFFVIVLSSLVLGALMFFYIEECYFYTDDSSNSNSKTKEELCQGLTQLNVTGTVKTSMVGDILRNMTKWCSDKETNIYDFADNDEPTCQFNYRMFYKWSHFTLSVAFTIGYGENVAKSMIGKGLTIIYALIMIPITTASLVLSGRLITASIKYLIVVFESNVLKRTKIIRFQRKVVGIEVLLNAVLIGLQAVLYHKTVLHYRDLFDAFYYIFISLSTIGFGDIRYDMAYFRSLGRATQSALVMTYIILFYISYSLLASFISTLTSLGTDKSFKTFRTVKMVRSNSGNMFKVFM</sequence>
<proteinExistence type="inferred from homology"/>
<evidence type="ECO:0000256" key="4">
    <source>
        <dbReference type="ARBA" id="ARBA00022989"/>
    </source>
</evidence>
<feature type="transmembrane region" description="Helical" evidence="9">
    <location>
        <begin position="201"/>
        <end position="220"/>
    </location>
</feature>
<feature type="domain" description="Potassium channel" evidence="10">
    <location>
        <begin position="216"/>
        <end position="285"/>
    </location>
</feature>
<dbReference type="PRINTS" id="PR01333">
    <property type="entry name" value="2POREKCHANEL"/>
</dbReference>
<feature type="transmembrane region" description="Helical" evidence="9">
    <location>
        <begin position="232"/>
        <end position="252"/>
    </location>
</feature>
<dbReference type="GO" id="GO:0030322">
    <property type="term" value="P:stabilization of membrane potential"/>
    <property type="evidence" value="ECO:0007669"/>
    <property type="project" value="TreeGrafter"/>
</dbReference>
<protein>
    <recommendedName>
        <fullName evidence="10">Potassium channel domain-containing protein</fullName>
    </recommendedName>
</protein>
<dbReference type="InterPro" id="IPR013099">
    <property type="entry name" value="K_chnl_dom"/>
</dbReference>
<dbReference type="Pfam" id="PF07885">
    <property type="entry name" value="Ion_trans_2"/>
    <property type="match status" value="2"/>
</dbReference>
<keyword evidence="12" id="KW-1185">Reference proteome</keyword>
<dbReference type="GO" id="GO:0005886">
    <property type="term" value="C:plasma membrane"/>
    <property type="evidence" value="ECO:0007669"/>
    <property type="project" value="TreeGrafter"/>
</dbReference>
<comment type="similarity">
    <text evidence="8">Belongs to the two pore domain potassium channel (TC 1.A.1.8) family.</text>
</comment>
<dbReference type="AlphaFoldDB" id="A0A7M5V2S8"/>
<evidence type="ECO:0000256" key="6">
    <source>
        <dbReference type="ARBA" id="ARBA00023136"/>
    </source>
</evidence>
<dbReference type="Gene3D" id="1.10.287.70">
    <property type="match status" value="1"/>
</dbReference>
<organism evidence="11 12">
    <name type="scientific">Clytia hemisphaerica</name>
    <dbReference type="NCBI Taxonomy" id="252671"/>
    <lineage>
        <taxon>Eukaryota</taxon>
        <taxon>Metazoa</taxon>
        <taxon>Cnidaria</taxon>
        <taxon>Hydrozoa</taxon>
        <taxon>Hydroidolina</taxon>
        <taxon>Leptothecata</taxon>
        <taxon>Obeliida</taxon>
        <taxon>Clytiidae</taxon>
        <taxon>Clytia</taxon>
    </lineage>
</organism>
<dbReference type="RefSeq" id="XP_066919996.1">
    <property type="nucleotide sequence ID" value="XM_067063895.1"/>
</dbReference>
<feature type="domain" description="Potassium channel" evidence="10">
    <location>
        <begin position="126"/>
        <end position="173"/>
    </location>
</feature>
<feature type="transmembrane region" description="Helical" evidence="9">
    <location>
        <begin position="264"/>
        <end position="285"/>
    </location>
</feature>
<dbReference type="GO" id="GO:0022841">
    <property type="term" value="F:potassium ion leak channel activity"/>
    <property type="evidence" value="ECO:0007669"/>
    <property type="project" value="TreeGrafter"/>
</dbReference>
<dbReference type="Proteomes" id="UP000594262">
    <property type="component" value="Unplaced"/>
</dbReference>
<dbReference type="EnsemblMetazoa" id="CLYHEMT001440.1">
    <property type="protein sequence ID" value="CLYHEMP001440.1"/>
    <property type="gene ID" value="CLYHEMG001440"/>
</dbReference>
<evidence type="ECO:0000256" key="9">
    <source>
        <dbReference type="SAM" id="Phobius"/>
    </source>
</evidence>
<name>A0A7M5V2S8_9CNID</name>
<dbReference type="InterPro" id="IPR003280">
    <property type="entry name" value="2pore_dom_K_chnl"/>
</dbReference>
<dbReference type="GeneID" id="136807284"/>
<keyword evidence="4 9" id="KW-1133">Transmembrane helix</keyword>
<evidence type="ECO:0000256" key="7">
    <source>
        <dbReference type="ARBA" id="ARBA00023303"/>
    </source>
</evidence>